<feature type="transmembrane region" description="Helical" evidence="7">
    <location>
        <begin position="53"/>
        <end position="80"/>
    </location>
</feature>
<dbReference type="InterPro" id="IPR027417">
    <property type="entry name" value="P-loop_NTPase"/>
</dbReference>
<dbReference type="InterPro" id="IPR003439">
    <property type="entry name" value="ABC_transporter-like_ATP-bd"/>
</dbReference>
<evidence type="ECO:0000259" key="8">
    <source>
        <dbReference type="PROSITE" id="PS50893"/>
    </source>
</evidence>
<dbReference type="SUPFAM" id="SSF52540">
    <property type="entry name" value="P-loop containing nucleoside triphosphate hydrolases"/>
    <property type="match status" value="1"/>
</dbReference>
<dbReference type="Pfam" id="PF00005">
    <property type="entry name" value="ABC_tran"/>
    <property type="match status" value="1"/>
</dbReference>
<evidence type="ECO:0000256" key="2">
    <source>
        <dbReference type="ARBA" id="ARBA00022692"/>
    </source>
</evidence>
<evidence type="ECO:0000256" key="1">
    <source>
        <dbReference type="ARBA" id="ARBA00004651"/>
    </source>
</evidence>
<dbReference type="CDD" id="cd18548">
    <property type="entry name" value="ABC_6TM_Tm287_like"/>
    <property type="match status" value="1"/>
</dbReference>
<dbReference type="InterPro" id="IPR036640">
    <property type="entry name" value="ABC1_TM_sf"/>
</dbReference>
<organism evidence="10 11">
    <name type="scientific">Agromyces salentinus</name>
    <dbReference type="NCBI Taxonomy" id="269421"/>
    <lineage>
        <taxon>Bacteria</taxon>
        <taxon>Bacillati</taxon>
        <taxon>Actinomycetota</taxon>
        <taxon>Actinomycetes</taxon>
        <taxon>Micrococcales</taxon>
        <taxon>Microbacteriaceae</taxon>
        <taxon>Agromyces</taxon>
    </lineage>
</organism>
<evidence type="ECO:0000256" key="3">
    <source>
        <dbReference type="ARBA" id="ARBA00022741"/>
    </source>
</evidence>
<evidence type="ECO:0000313" key="11">
    <source>
        <dbReference type="Proteomes" id="UP001501746"/>
    </source>
</evidence>
<dbReference type="InterPro" id="IPR003593">
    <property type="entry name" value="AAA+_ATPase"/>
</dbReference>
<feature type="transmembrane region" description="Helical" evidence="7">
    <location>
        <begin position="157"/>
        <end position="176"/>
    </location>
</feature>
<dbReference type="PROSITE" id="PS50893">
    <property type="entry name" value="ABC_TRANSPORTER_2"/>
    <property type="match status" value="1"/>
</dbReference>
<reference evidence="10 11" key="1">
    <citation type="journal article" date="2019" name="Int. J. Syst. Evol. Microbiol.">
        <title>The Global Catalogue of Microorganisms (GCM) 10K type strain sequencing project: providing services to taxonomists for standard genome sequencing and annotation.</title>
        <authorList>
            <consortium name="The Broad Institute Genomics Platform"/>
            <consortium name="The Broad Institute Genome Sequencing Center for Infectious Disease"/>
            <person name="Wu L."/>
            <person name="Ma J."/>
        </authorList>
    </citation>
    <scope>NUCLEOTIDE SEQUENCE [LARGE SCALE GENOMIC DNA]</scope>
    <source>
        <strain evidence="10 11">JCM 14323</strain>
    </source>
</reference>
<dbReference type="PANTHER" id="PTHR43394">
    <property type="entry name" value="ATP-DEPENDENT PERMEASE MDL1, MITOCHONDRIAL"/>
    <property type="match status" value="1"/>
</dbReference>
<dbReference type="Pfam" id="PF00664">
    <property type="entry name" value="ABC_membrane"/>
    <property type="match status" value="1"/>
</dbReference>
<comment type="subcellular location">
    <subcellularLocation>
        <location evidence="1">Cell membrane</location>
        <topology evidence="1">Multi-pass membrane protein</topology>
    </subcellularLocation>
</comment>
<dbReference type="EMBL" id="BAAANK010000003">
    <property type="protein sequence ID" value="GAA1830920.1"/>
    <property type="molecule type" value="Genomic_DNA"/>
</dbReference>
<feature type="domain" description="ABC transporter" evidence="8">
    <location>
        <begin position="334"/>
        <end position="569"/>
    </location>
</feature>
<feature type="domain" description="ABC transmembrane type-1" evidence="9">
    <location>
        <begin position="18"/>
        <end position="300"/>
    </location>
</feature>
<dbReference type="InterPro" id="IPR011527">
    <property type="entry name" value="ABC1_TM_dom"/>
</dbReference>
<evidence type="ECO:0000259" key="9">
    <source>
        <dbReference type="PROSITE" id="PS50929"/>
    </source>
</evidence>
<dbReference type="Gene3D" id="1.20.1560.10">
    <property type="entry name" value="ABC transporter type 1, transmembrane domain"/>
    <property type="match status" value="1"/>
</dbReference>
<accession>A0ABN2MMC1</accession>
<dbReference type="InterPro" id="IPR017871">
    <property type="entry name" value="ABC_transporter-like_CS"/>
</dbReference>
<proteinExistence type="predicted"/>
<comment type="caution">
    <text evidence="10">The sequence shown here is derived from an EMBL/GenBank/DDBJ whole genome shotgun (WGS) entry which is preliminary data.</text>
</comment>
<dbReference type="PROSITE" id="PS50929">
    <property type="entry name" value="ABC_TM1F"/>
    <property type="match status" value="1"/>
</dbReference>
<keyword evidence="3" id="KW-0547">Nucleotide-binding</keyword>
<keyword evidence="2 7" id="KW-0812">Transmembrane</keyword>
<sequence>MLGKLLVRYLKPYAWLLAGVLVFQILSAIATFLLPDLNADIINNGVAKGDTEYIWSTGGLMLVISLGQIVASIIATFFAAKAAMGAGRDIRNDVFEKVSAFSEREVSKFGPGSLITRNTNDVQQVQMLAMMGATMLVTAPILAIGGIIFALQQDVGLGWIIAVAVTVLLVIAILIVSRMVPLFRSFQHKLDNVNRIMREQLTGVRVVRAFVREPIEEERFRTANTDIMVVGRRVGSLFVLLFPLFMLVLNVTIVGVVWFGSFAVDAGDVEIGTLFAFMQYVGLILTGVLMASFMTIMIPRAAVSADRIAEVLGSESTLERPSNPVTALPAPGTIEMTDVSFTYPGAEHPVLDGISFRAGRGETVAIVGSTGAGKTTLVSLIPRLFDTTGGSVAVGGVDVRQADLDVLWQSIGLVPQRPFLFSGTVASNLRFGREEATDEDLWHALEIAQGRDFVAEMEGGLDARIAQGGTNVSGGQRQRLAIARAIVHRPDILVFDDSFSALDLTTDANLRHALWRELPEVTKIVVAQRVSSITDADRIVVLDDGAMVGIGTHEQLLETSDTYREIVESQLGAEAAR</sequence>
<evidence type="ECO:0000256" key="5">
    <source>
        <dbReference type="ARBA" id="ARBA00022989"/>
    </source>
</evidence>
<keyword evidence="11" id="KW-1185">Reference proteome</keyword>
<keyword evidence="4 10" id="KW-0067">ATP-binding</keyword>
<dbReference type="Proteomes" id="UP001501746">
    <property type="component" value="Unassembled WGS sequence"/>
</dbReference>
<name>A0ABN2MMC1_9MICO</name>
<dbReference type="RefSeq" id="WP_157427574.1">
    <property type="nucleotide sequence ID" value="NZ_BAAANK010000003.1"/>
</dbReference>
<keyword evidence="5 7" id="KW-1133">Transmembrane helix</keyword>
<protein>
    <submittedName>
        <fullName evidence="10">ABC transporter ATP-binding protein</fullName>
    </submittedName>
</protein>
<dbReference type="SUPFAM" id="SSF90123">
    <property type="entry name" value="ABC transporter transmembrane region"/>
    <property type="match status" value="1"/>
</dbReference>
<evidence type="ECO:0000256" key="4">
    <source>
        <dbReference type="ARBA" id="ARBA00022840"/>
    </source>
</evidence>
<gene>
    <name evidence="10" type="ORF">GCM10009750_13570</name>
</gene>
<evidence type="ECO:0000256" key="7">
    <source>
        <dbReference type="SAM" id="Phobius"/>
    </source>
</evidence>
<dbReference type="Gene3D" id="3.40.50.300">
    <property type="entry name" value="P-loop containing nucleotide triphosphate hydrolases"/>
    <property type="match status" value="1"/>
</dbReference>
<evidence type="ECO:0000313" key="10">
    <source>
        <dbReference type="EMBL" id="GAA1830920.1"/>
    </source>
</evidence>
<feature type="transmembrane region" description="Helical" evidence="7">
    <location>
        <begin position="271"/>
        <end position="298"/>
    </location>
</feature>
<dbReference type="SMART" id="SM00382">
    <property type="entry name" value="AAA"/>
    <property type="match status" value="1"/>
</dbReference>
<dbReference type="PANTHER" id="PTHR43394:SF1">
    <property type="entry name" value="ATP-BINDING CASSETTE SUB-FAMILY B MEMBER 10, MITOCHONDRIAL"/>
    <property type="match status" value="1"/>
</dbReference>
<feature type="transmembrane region" description="Helical" evidence="7">
    <location>
        <begin position="237"/>
        <end position="259"/>
    </location>
</feature>
<evidence type="ECO:0000256" key="6">
    <source>
        <dbReference type="ARBA" id="ARBA00023136"/>
    </source>
</evidence>
<feature type="transmembrane region" description="Helical" evidence="7">
    <location>
        <begin position="127"/>
        <end position="151"/>
    </location>
</feature>
<keyword evidence="6 7" id="KW-0472">Membrane</keyword>
<dbReference type="PROSITE" id="PS00211">
    <property type="entry name" value="ABC_TRANSPORTER_1"/>
    <property type="match status" value="1"/>
</dbReference>
<feature type="transmembrane region" description="Helical" evidence="7">
    <location>
        <begin position="12"/>
        <end position="33"/>
    </location>
</feature>
<dbReference type="GO" id="GO:0005524">
    <property type="term" value="F:ATP binding"/>
    <property type="evidence" value="ECO:0007669"/>
    <property type="project" value="UniProtKB-KW"/>
</dbReference>
<dbReference type="InterPro" id="IPR039421">
    <property type="entry name" value="Type_1_exporter"/>
</dbReference>